<evidence type="ECO:0000313" key="1">
    <source>
        <dbReference type="EMBL" id="GIJ45477.1"/>
    </source>
</evidence>
<protein>
    <submittedName>
        <fullName evidence="1">Uncharacterized protein</fullName>
    </submittedName>
</protein>
<accession>A0A8J4DQL2</accession>
<gene>
    <name evidence="1" type="ORF">Val02_23630</name>
</gene>
<name>A0A8J4DQL2_9ACTN</name>
<dbReference type="EMBL" id="BOPF01000007">
    <property type="protein sequence ID" value="GIJ45477.1"/>
    <property type="molecule type" value="Genomic_DNA"/>
</dbReference>
<reference evidence="1" key="1">
    <citation type="submission" date="2021-01" db="EMBL/GenBank/DDBJ databases">
        <title>Whole genome shotgun sequence of Virgisporangium aliadipatigenens NBRC 105644.</title>
        <authorList>
            <person name="Komaki H."/>
            <person name="Tamura T."/>
        </authorList>
    </citation>
    <scope>NUCLEOTIDE SEQUENCE</scope>
    <source>
        <strain evidence="1">NBRC 105644</strain>
    </source>
</reference>
<organism evidence="1 2">
    <name type="scientific">Virgisporangium aliadipatigenens</name>
    <dbReference type="NCBI Taxonomy" id="741659"/>
    <lineage>
        <taxon>Bacteria</taxon>
        <taxon>Bacillati</taxon>
        <taxon>Actinomycetota</taxon>
        <taxon>Actinomycetes</taxon>
        <taxon>Micromonosporales</taxon>
        <taxon>Micromonosporaceae</taxon>
        <taxon>Virgisporangium</taxon>
    </lineage>
</organism>
<keyword evidence="2" id="KW-1185">Reference proteome</keyword>
<dbReference type="Proteomes" id="UP000619260">
    <property type="component" value="Unassembled WGS sequence"/>
</dbReference>
<comment type="caution">
    <text evidence="1">The sequence shown here is derived from an EMBL/GenBank/DDBJ whole genome shotgun (WGS) entry which is preliminary data.</text>
</comment>
<dbReference type="AlphaFoldDB" id="A0A8J4DQL2"/>
<evidence type="ECO:0000313" key="2">
    <source>
        <dbReference type="Proteomes" id="UP000619260"/>
    </source>
</evidence>
<dbReference type="RefSeq" id="WP_203899018.1">
    <property type="nucleotide sequence ID" value="NZ_BOPF01000007.1"/>
</dbReference>
<proteinExistence type="predicted"/>
<sequence>MELHTTPGTIDDLVADAARAGYSIRSRMLRDWVECGLLDYPQRRPAGRGQGSQQALYSANQRNLLQNLLHHRRTNGIRSLARLPVFVWTYYGDEFVPTSQALRAINTWLGDSRSSLRKARHSAAEILARLDTPHASPAARRDLVDTLADIAYTGRADYPRLEQAIRNVFEPDFQTIRRAVGHPAAPMTTQSMIDTIRARVTAATRLKANDVSEDEFRTARHVHLVTYSQYARGHRELTAAAPKDASPLYDAATIENSLANCCTNLLTTLGLVAMHPERTSAVAAIPAPTFTFQVG</sequence>